<keyword evidence="3 7" id="KW-1134">Transmembrane beta strand</keyword>
<dbReference type="Gene3D" id="2.40.170.20">
    <property type="entry name" value="TonB-dependent receptor, beta-barrel domain"/>
    <property type="match status" value="1"/>
</dbReference>
<evidence type="ECO:0000256" key="3">
    <source>
        <dbReference type="ARBA" id="ARBA00022452"/>
    </source>
</evidence>
<dbReference type="OrthoDB" id="8764943at2"/>
<accession>A0A1B9XWL5</accession>
<dbReference type="Gene3D" id="2.60.40.1120">
    <property type="entry name" value="Carboxypeptidase-like, regulatory domain"/>
    <property type="match status" value="1"/>
</dbReference>
<dbReference type="PROSITE" id="PS52016">
    <property type="entry name" value="TONB_DEPENDENT_REC_3"/>
    <property type="match status" value="1"/>
</dbReference>
<evidence type="ECO:0000259" key="10">
    <source>
        <dbReference type="Pfam" id="PF07715"/>
    </source>
</evidence>
<evidence type="ECO:0000256" key="1">
    <source>
        <dbReference type="ARBA" id="ARBA00004571"/>
    </source>
</evidence>
<feature type="domain" description="TonB-dependent receptor plug" evidence="10">
    <location>
        <begin position="148"/>
        <end position="225"/>
    </location>
</feature>
<evidence type="ECO:0000256" key="2">
    <source>
        <dbReference type="ARBA" id="ARBA00022448"/>
    </source>
</evidence>
<protein>
    <recommendedName>
        <fullName evidence="14">TonB-dependent receptor</fullName>
    </recommendedName>
</protein>
<dbReference type="InterPro" id="IPR037066">
    <property type="entry name" value="Plug_dom_sf"/>
</dbReference>
<dbReference type="InterPro" id="IPR036942">
    <property type="entry name" value="Beta-barrel_TonB_sf"/>
</dbReference>
<feature type="signal peptide" evidence="9">
    <location>
        <begin position="1"/>
        <end position="18"/>
    </location>
</feature>
<keyword evidence="4 7" id="KW-0812">Transmembrane</keyword>
<sequence>MKKIIFIITAILSFSVTAQRPNKGQIPKITLTGKIIEANSKQPLEYATLVLTHLKSKRISGGITDAKGSFTIEVPKGVYAIKVEFIGFKTKNLQNQKLITNTNLGTITLSEDTETLEEVEIIAEKSTVEIRLDKKIYNVGKDMTVKGGTASDVLDNVPSVNVDAVGAVSLRGNENVRILIDGKPSALVGLTGTDALRNLPADAIEKVEVITSPSARYDAEGTAGILNIILRKGKITGFNGSLNVTAGNPDMLRVAPNLNYRTKKVNLFSNIGYSYRKGPGNSQTYFTNFNSDNTIKDFRNEDRTFDRKNKNFNASIGMEYYINDNSSVTGNFVYRKSNGNDIATNISTFFDENKVLTNTENRIENEDEDGVDKQYSINYTNRLNDSGQKLTIDLQYGDSKQTENSPVTVNGALSEDNSQITNSKEKLLQIDYVLPIGEDSQFEIGHKSTLQDLDSDFRVNLLDPLATFDPSNAITFKQNIYAFYTQYGSKINKFSYLLGLRTEITDIDLNVLTTNQKSDKNYTEWFPTINLGYELNDNENVTLGYSRRLRRPRHWFLNPFESRSSATNVFRGNPDLNPTYTSSFDLGYNTKIRKFNLGASLYYQHSTDKIQRVSIIEERSGTNVFVSQPLNLNDEQRYGFEFTSNYNPTKKVRLSASFNYFKFNTDAFSYTYTAQDNSQVTTNLAEVNESSWFARFNSRITLPAKIEWQTRLMYRGPQNSAQSDQSGMFMANLAFSKDILKDKASLVLNVSDLFNSRKRESTTYYGGRENPSTISNGEFQWRERQISLSFTYRFNQKKKRERPQGGGQDGGEGFEG</sequence>
<reference evidence="12 13" key="1">
    <citation type="submission" date="2016-06" db="EMBL/GenBank/DDBJ databases">
        <title>Draft Genome Sequence of Tenacibaculum soleae UCD-KL19.</title>
        <authorList>
            <person name="Eisen J.A."/>
            <person name="Coil D.A."/>
            <person name="Lujan K.M."/>
        </authorList>
    </citation>
    <scope>NUCLEOTIDE SEQUENCE [LARGE SCALE GENOMIC DNA]</scope>
    <source>
        <strain evidence="12 13">UCD-KL19</strain>
    </source>
</reference>
<evidence type="ECO:0000256" key="7">
    <source>
        <dbReference type="PROSITE-ProRule" id="PRU01360"/>
    </source>
</evidence>
<dbReference type="Pfam" id="PF14905">
    <property type="entry name" value="OMP_b-brl_3"/>
    <property type="match status" value="1"/>
</dbReference>
<comment type="caution">
    <text evidence="12">The sequence shown here is derived from an EMBL/GenBank/DDBJ whole genome shotgun (WGS) entry which is preliminary data.</text>
</comment>
<dbReference type="InterPro" id="IPR039426">
    <property type="entry name" value="TonB-dep_rcpt-like"/>
</dbReference>
<comment type="similarity">
    <text evidence="7">Belongs to the TonB-dependent receptor family.</text>
</comment>
<dbReference type="GO" id="GO:0009279">
    <property type="term" value="C:cell outer membrane"/>
    <property type="evidence" value="ECO:0007669"/>
    <property type="project" value="UniProtKB-SubCell"/>
</dbReference>
<proteinExistence type="inferred from homology"/>
<dbReference type="RefSeq" id="WP_068706389.1">
    <property type="nucleotide sequence ID" value="NZ_MAKX01000041.1"/>
</dbReference>
<dbReference type="AlphaFoldDB" id="A0A1B9XWL5"/>
<evidence type="ECO:0000256" key="6">
    <source>
        <dbReference type="ARBA" id="ARBA00023237"/>
    </source>
</evidence>
<keyword evidence="9" id="KW-0732">Signal</keyword>
<dbReference type="Proteomes" id="UP000093186">
    <property type="component" value="Unassembled WGS sequence"/>
</dbReference>
<dbReference type="InterPro" id="IPR041700">
    <property type="entry name" value="OMP_b-brl_3"/>
</dbReference>
<evidence type="ECO:0000313" key="13">
    <source>
        <dbReference type="Proteomes" id="UP000093186"/>
    </source>
</evidence>
<keyword evidence="2 7" id="KW-0813">Transport</keyword>
<feature type="chain" id="PRO_5008639905" description="TonB-dependent receptor" evidence="9">
    <location>
        <begin position="19"/>
        <end position="816"/>
    </location>
</feature>
<dbReference type="Pfam" id="PF07715">
    <property type="entry name" value="Plug"/>
    <property type="match status" value="1"/>
</dbReference>
<feature type="domain" description="Outer membrane protein beta-barrel" evidence="11">
    <location>
        <begin position="382"/>
        <end position="792"/>
    </location>
</feature>
<keyword evidence="6 7" id="KW-0998">Cell outer membrane</keyword>
<evidence type="ECO:0000256" key="5">
    <source>
        <dbReference type="ARBA" id="ARBA00023136"/>
    </source>
</evidence>
<feature type="compositionally biased region" description="Gly residues" evidence="8">
    <location>
        <begin position="804"/>
        <end position="816"/>
    </location>
</feature>
<dbReference type="Pfam" id="PF13715">
    <property type="entry name" value="CarbopepD_reg_2"/>
    <property type="match status" value="1"/>
</dbReference>
<dbReference type="PANTHER" id="PTHR40980:SF4">
    <property type="entry name" value="TONB-DEPENDENT RECEPTOR-LIKE BETA-BARREL DOMAIN-CONTAINING PROTEIN"/>
    <property type="match status" value="1"/>
</dbReference>
<evidence type="ECO:0008006" key="14">
    <source>
        <dbReference type="Google" id="ProtNLM"/>
    </source>
</evidence>
<dbReference type="InterPro" id="IPR008969">
    <property type="entry name" value="CarboxyPept-like_regulatory"/>
</dbReference>
<evidence type="ECO:0000259" key="11">
    <source>
        <dbReference type="Pfam" id="PF14905"/>
    </source>
</evidence>
<dbReference type="PANTHER" id="PTHR40980">
    <property type="entry name" value="PLUG DOMAIN-CONTAINING PROTEIN"/>
    <property type="match status" value="1"/>
</dbReference>
<dbReference type="SUPFAM" id="SSF56935">
    <property type="entry name" value="Porins"/>
    <property type="match status" value="1"/>
</dbReference>
<evidence type="ECO:0000313" key="12">
    <source>
        <dbReference type="EMBL" id="OCK41955.1"/>
    </source>
</evidence>
<comment type="subcellular location">
    <subcellularLocation>
        <location evidence="1 7">Cell outer membrane</location>
        <topology evidence="1 7">Multi-pass membrane protein</topology>
    </subcellularLocation>
</comment>
<feature type="region of interest" description="Disordered" evidence="8">
    <location>
        <begin position="794"/>
        <end position="816"/>
    </location>
</feature>
<dbReference type="EMBL" id="MAKX01000041">
    <property type="protein sequence ID" value="OCK41955.1"/>
    <property type="molecule type" value="Genomic_DNA"/>
</dbReference>
<dbReference type="STRING" id="447689.BA195_13305"/>
<name>A0A1B9XWL5_9FLAO</name>
<keyword evidence="13" id="KW-1185">Reference proteome</keyword>
<gene>
    <name evidence="12" type="ORF">BA195_13305</name>
</gene>
<evidence type="ECO:0000256" key="4">
    <source>
        <dbReference type="ARBA" id="ARBA00022692"/>
    </source>
</evidence>
<dbReference type="InterPro" id="IPR012910">
    <property type="entry name" value="Plug_dom"/>
</dbReference>
<organism evidence="12 13">
    <name type="scientific">Tenacibaculum soleae</name>
    <dbReference type="NCBI Taxonomy" id="447689"/>
    <lineage>
        <taxon>Bacteria</taxon>
        <taxon>Pseudomonadati</taxon>
        <taxon>Bacteroidota</taxon>
        <taxon>Flavobacteriia</taxon>
        <taxon>Flavobacteriales</taxon>
        <taxon>Flavobacteriaceae</taxon>
        <taxon>Tenacibaculum</taxon>
    </lineage>
</organism>
<evidence type="ECO:0000256" key="9">
    <source>
        <dbReference type="SAM" id="SignalP"/>
    </source>
</evidence>
<evidence type="ECO:0000256" key="8">
    <source>
        <dbReference type="SAM" id="MobiDB-lite"/>
    </source>
</evidence>
<dbReference type="SUPFAM" id="SSF49464">
    <property type="entry name" value="Carboxypeptidase regulatory domain-like"/>
    <property type="match status" value="1"/>
</dbReference>
<dbReference type="Gene3D" id="2.170.130.10">
    <property type="entry name" value="TonB-dependent receptor, plug domain"/>
    <property type="match status" value="1"/>
</dbReference>
<keyword evidence="5 7" id="KW-0472">Membrane</keyword>